<dbReference type="GO" id="GO:0005886">
    <property type="term" value="C:plasma membrane"/>
    <property type="evidence" value="ECO:0007669"/>
    <property type="project" value="TreeGrafter"/>
</dbReference>
<keyword evidence="7" id="KW-0175">Coiled coil</keyword>
<dbReference type="InterPro" id="IPR003864">
    <property type="entry name" value="CSC1/OSCA1-like_7TM"/>
</dbReference>
<protein>
    <recommendedName>
        <fullName evidence="15">DUF221-domain-containing protein</fullName>
    </recommendedName>
</protein>
<feature type="domain" description="CSC1/OSCA1-like 7TM region" evidence="10">
    <location>
        <begin position="393"/>
        <end position="678"/>
    </location>
</feature>
<dbReference type="Pfam" id="PF14703">
    <property type="entry name" value="PHM7_cyt"/>
    <property type="match status" value="1"/>
</dbReference>
<keyword evidence="14" id="KW-1185">Reference proteome</keyword>
<feature type="domain" description="CSC1/OSCA1-like cytosolic" evidence="12">
    <location>
        <begin position="207"/>
        <end position="382"/>
    </location>
</feature>
<dbReference type="OrthoDB" id="2150324at2759"/>
<organism evidence="13 14">
    <name type="scientific">Syncephalastrum racemosum</name>
    <name type="common">Filamentous fungus</name>
    <dbReference type="NCBI Taxonomy" id="13706"/>
    <lineage>
        <taxon>Eukaryota</taxon>
        <taxon>Fungi</taxon>
        <taxon>Fungi incertae sedis</taxon>
        <taxon>Mucoromycota</taxon>
        <taxon>Mucoromycotina</taxon>
        <taxon>Mucoromycetes</taxon>
        <taxon>Mucorales</taxon>
        <taxon>Syncephalastraceae</taxon>
        <taxon>Syncephalastrum</taxon>
    </lineage>
</organism>
<proteinExistence type="inferred from homology"/>
<evidence type="ECO:0000256" key="1">
    <source>
        <dbReference type="ARBA" id="ARBA00004141"/>
    </source>
</evidence>
<feature type="transmembrane region" description="Helical" evidence="9">
    <location>
        <begin position="559"/>
        <end position="580"/>
    </location>
</feature>
<evidence type="ECO:0000313" key="13">
    <source>
        <dbReference type="EMBL" id="ORY95085.1"/>
    </source>
</evidence>
<comment type="caution">
    <text evidence="13">The sequence shown here is derived from an EMBL/GenBank/DDBJ whole genome shotgun (WGS) entry which is preliminary data.</text>
</comment>
<evidence type="ECO:0000256" key="8">
    <source>
        <dbReference type="SAM" id="MobiDB-lite"/>
    </source>
</evidence>
<feature type="transmembrane region" description="Helical" evidence="9">
    <location>
        <begin position="685"/>
        <end position="705"/>
    </location>
</feature>
<evidence type="ECO:0000256" key="3">
    <source>
        <dbReference type="ARBA" id="ARBA00022448"/>
    </source>
</evidence>
<feature type="transmembrane region" description="Helical" evidence="9">
    <location>
        <begin position="486"/>
        <end position="510"/>
    </location>
</feature>
<evidence type="ECO:0008006" key="15">
    <source>
        <dbReference type="Google" id="ProtNLM"/>
    </source>
</evidence>
<keyword evidence="5 9" id="KW-1133">Transmembrane helix</keyword>
<comment type="similarity">
    <text evidence="2">Belongs to the CSC1 (TC 1.A.17) family.</text>
</comment>
<evidence type="ECO:0000259" key="11">
    <source>
        <dbReference type="Pfam" id="PF13967"/>
    </source>
</evidence>
<feature type="compositionally biased region" description="Basic and acidic residues" evidence="8">
    <location>
        <begin position="867"/>
        <end position="877"/>
    </location>
</feature>
<feature type="region of interest" description="Disordered" evidence="8">
    <location>
        <begin position="854"/>
        <end position="877"/>
    </location>
</feature>
<evidence type="ECO:0000256" key="5">
    <source>
        <dbReference type="ARBA" id="ARBA00022989"/>
    </source>
</evidence>
<feature type="transmembrane region" description="Helical" evidence="9">
    <location>
        <begin position="161"/>
        <end position="182"/>
    </location>
</feature>
<feature type="transmembrane region" description="Helical" evidence="9">
    <location>
        <begin position="601"/>
        <end position="622"/>
    </location>
</feature>
<dbReference type="InterPro" id="IPR032880">
    <property type="entry name" value="CSC1/OSCA1-like_N"/>
</dbReference>
<evidence type="ECO:0000259" key="12">
    <source>
        <dbReference type="Pfam" id="PF14703"/>
    </source>
</evidence>
<evidence type="ECO:0000259" key="10">
    <source>
        <dbReference type="Pfam" id="PF02714"/>
    </source>
</evidence>
<feature type="transmembrane region" description="Helical" evidence="9">
    <location>
        <begin position="441"/>
        <end position="465"/>
    </location>
</feature>
<dbReference type="FunCoup" id="A0A1X2H951">
    <property type="interactions" value="75"/>
</dbReference>
<dbReference type="InterPro" id="IPR045122">
    <property type="entry name" value="Csc1-like"/>
</dbReference>
<dbReference type="GO" id="GO:0005227">
    <property type="term" value="F:calcium-activated cation channel activity"/>
    <property type="evidence" value="ECO:0007669"/>
    <property type="project" value="InterPro"/>
</dbReference>
<feature type="transmembrane region" description="Helical" evidence="9">
    <location>
        <begin position="659"/>
        <end position="679"/>
    </location>
</feature>
<name>A0A1X2H951_SYNRA</name>
<feature type="transmembrane region" description="Helical" evidence="9">
    <location>
        <begin position="628"/>
        <end position="647"/>
    </location>
</feature>
<feature type="domain" description="CSC1/OSCA1-like N-terminal transmembrane" evidence="11">
    <location>
        <begin position="23"/>
        <end position="183"/>
    </location>
</feature>
<dbReference type="Pfam" id="PF02714">
    <property type="entry name" value="RSN1_7TM"/>
    <property type="match status" value="1"/>
</dbReference>
<keyword evidence="4 9" id="KW-0812">Transmembrane</keyword>
<feature type="transmembrane region" description="Helical" evidence="9">
    <location>
        <begin position="107"/>
        <end position="126"/>
    </location>
</feature>
<evidence type="ECO:0000256" key="6">
    <source>
        <dbReference type="ARBA" id="ARBA00023136"/>
    </source>
</evidence>
<evidence type="ECO:0000313" key="14">
    <source>
        <dbReference type="Proteomes" id="UP000242180"/>
    </source>
</evidence>
<evidence type="ECO:0000256" key="7">
    <source>
        <dbReference type="SAM" id="Coils"/>
    </source>
</evidence>
<evidence type="ECO:0000256" key="9">
    <source>
        <dbReference type="SAM" id="Phobius"/>
    </source>
</evidence>
<dbReference type="OMA" id="AYKPPWM"/>
<accession>A0A1X2H951</accession>
<sequence length="877" mass="100549">MDTLHEIDKYLSEGSNMSLRGMATTLGINCAVTVGIFVLFIVLRPNLSRVYAPRSRYANPTTQPPPIPSGVFSWIKPIFRCTDEMLIPIIGYDAVTFIRFMRMLRSMLYFMTFFGVCVLIPINVYATSKTGQWPPDVGVDFLSISTINYYDGKFHSDGNLAWYWAHAVFTWIFSGLVLHTLFRNYREYVALRKDYFASDEYQHALHSRTLLILNVPSSLQSDAALQDWIASMNLDYPPQQVVMGRRSNGLARAVENHEQAVRQLENVLSNYLLREMAGKRVKRPRIRINKKWGLFGGEKIDAITYYTDQIQSLNQQIHALRSNLHENKMTNYGWVSFAQPAEAHQAAKQLQQSPLLLKWKQLSPWQPTVVLAPQPKDIVWSNIGMNPHLRRSKRLIGSFFFYVFVFLFFIPSSLLSASSNVRSLILLFPNGDTFVKHHKTFVSLLGSWFSPIIMALFFFLLPKALRVLSQQQGYMTKTSLDRQVLAKLYIFFIINHLLVFTVSSTLLAMYTQIQSAVQNGETLTAQQFFSTMGKNLTQVAKNISDVSTFWVNYVSLKGLGVIMDLAQVFALVGIMLRKLFTRPSPRQLQELTRPSAFDYSLFYNVLIFFFTIGLVYSVIAPLVLPFALMYFFLATMVFKYLLMYVYVTRCETGGQIWRVLVNRLLVSAVLFQVIMILILRFKGATGPAFCMLPLPILTVIFKLFCRHHFDPQVYYQPPPVMAGYADEALFDDEVGYRFGDPSFLSELPVPMVHERVRHLLPGVYGSSRVARASHTRKLTRKKTVRQVNVVEVSREGTLEFQCVGEQELDKDESTEGVEGLYKFDQEEEEGTVKRRRQTMLYSDPYAASRPLLEETISEDSTSGIELAHIHDTDRRKR</sequence>
<dbReference type="PANTHER" id="PTHR13018:SF149">
    <property type="entry name" value="DOMAIN PROTEIN, PUTATIVE (AFU_ORTHOLOGUE AFUA_3G11660)-RELATED"/>
    <property type="match status" value="1"/>
</dbReference>
<dbReference type="PANTHER" id="PTHR13018">
    <property type="entry name" value="PROBABLE MEMBRANE PROTEIN DUF221-RELATED"/>
    <property type="match status" value="1"/>
</dbReference>
<keyword evidence="6 9" id="KW-0472">Membrane</keyword>
<dbReference type="InterPro" id="IPR027815">
    <property type="entry name" value="CSC1/OSCA1-like_cyt"/>
</dbReference>
<dbReference type="AlphaFoldDB" id="A0A1X2H951"/>
<gene>
    <name evidence="13" type="ORF">BCR43DRAFT_477063</name>
</gene>
<feature type="transmembrane region" description="Helical" evidence="9">
    <location>
        <begin position="399"/>
        <end position="421"/>
    </location>
</feature>
<dbReference type="Proteomes" id="UP000242180">
    <property type="component" value="Unassembled WGS sequence"/>
</dbReference>
<reference evidence="13 14" key="1">
    <citation type="submission" date="2016-07" db="EMBL/GenBank/DDBJ databases">
        <title>Pervasive Adenine N6-methylation of Active Genes in Fungi.</title>
        <authorList>
            <consortium name="DOE Joint Genome Institute"/>
            <person name="Mondo S.J."/>
            <person name="Dannebaum R.O."/>
            <person name="Kuo R.C."/>
            <person name="Labutti K."/>
            <person name="Haridas S."/>
            <person name="Kuo A."/>
            <person name="Salamov A."/>
            <person name="Ahrendt S.R."/>
            <person name="Lipzen A."/>
            <person name="Sullivan W."/>
            <person name="Andreopoulos W.B."/>
            <person name="Clum A."/>
            <person name="Lindquist E."/>
            <person name="Daum C."/>
            <person name="Ramamoorthy G.K."/>
            <person name="Gryganskyi A."/>
            <person name="Culley D."/>
            <person name="Magnuson J.K."/>
            <person name="James T.Y."/>
            <person name="O'Malley M.A."/>
            <person name="Stajich J.E."/>
            <person name="Spatafora J.W."/>
            <person name="Visel A."/>
            <person name="Grigoriev I.V."/>
        </authorList>
    </citation>
    <scope>NUCLEOTIDE SEQUENCE [LARGE SCALE GENOMIC DNA]</scope>
    <source>
        <strain evidence="13 14">NRRL 2496</strain>
    </source>
</reference>
<keyword evidence="3" id="KW-0813">Transport</keyword>
<comment type="subcellular location">
    <subcellularLocation>
        <location evidence="1">Membrane</location>
        <topology evidence="1">Multi-pass membrane protein</topology>
    </subcellularLocation>
</comment>
<dbReference type="STRING" id="13706.A0A1X2H951"/>
<feature type="transmembrane region" description="Helical" evidence="9">
    <location>
        <begin position="20"/>
        <end position="43"/>
    </location>
</feature>
<feature type="coiled-coil region" evidence="7">
    <location>
        <begin position="247"/>
        <end position="274"/>
    </location>
</feature>
<evidence type="ECO:0000256" key="4">
    <source>
        <dbReference type="ARBA" id="ARBA00022692"/>
    </source>
</evidence>
<dbReference type="EMBL" id="MCGN01000007">
    <property type="protein sequence ID" value="ORY95085.1"/>
    <property type="molecule type" value="Genomic_DNA"/>
</dbReference>
<dbReference type="InParanoid" id="A0A1X2H951"/>
<dbReference type="Pfam" id="PF13967">
    <property type="entry name" value="RSN1_TM"/>
    <property type="match status" value="1"/>
</dbReference>
<evidence type="ECO:0000256" key="2">
    <source>
        <dbReference type="ARBA" id="ARBA00007779"/>
    </source>
</evidence>